<dbReference type="AlphaFoldDB" id="A0A841BTP6"/>
<dbReference type="SUPFAM" id="SSF46689">
    <property type="entry name" value="Homeodomain-like"/>
    <property type="match status" value="1"/>
</dbReference>
<evidence type="ECO:0000256" key="1">
    <source>
        <dbReference type="ARBA" id="ARBA00023015"/>
    </source>
</evidence>
<dbReference type="EMBL" id="JACHMN010000002">
    <property type="protein sequence ID" value="MBB5870150.1"/>
    <property type="molecule type" value="Genomic_DNA"/>
</dbReference>
<dbReference type="GO" id="GO:0000976">
    <property type="term" value="F:transcription cis-regulatory region binding"/>
    <property type="evidence" value="ECO:0007669"/>
    <property type="project" value="TreeGrafter"/>
</dbReference>
<keyword evidence="3" id="KW-0804">Transcription</keyword>
<dbReference type="InterPro" id="IPR009057">
    <property type="entry name" value="Homeodomain-like_sf"/>
</dbReference>
<keyword evidence="2 4" id="KW-0238">DNA-binding</keyword>
<gene>
    <name evidence="6" type="ORF">F4553_003529</name>
</gene>
<dbReference type="GO" id="GO:0003700">
    <property type="term" value="F:DNA-binding transcription factor activity"/>
    <property type="evidence" value="ECO:0007669"/>
    <property type="project" value="TreeGrafter"/>
</dbReference>
<evidence type="ECO:0000256" key="2">
    <source>
        <dbReference type="ARBA" id="ARBA00023125"/>
    </source>
</evidence>
<evidence type="ECO:0000256" key="4">
    <source>
        <dbReference type="PROSITE-ProRule" id="PRU00335"/>
    </source>
</evidence>
<organism evidence="6 7">
    <name type="scientific">Allocatelliglobosispora scoriae</name>
    <dbReference type="NCBI Taxonomy" id="643052"/>
    <lineage>
        <taxon>Bacteria</taxon>
        <taxon>Bacillati</taxon>
        <taxon>Actinomycetota</taxon>
        <taxon>Actinomycetes</taxon>
        <taxon>Micromonosporales</taxon>
        <taxon>Micromonosporaceae</taxon>
        <taxon>Allocatelliglobosispora</taxon>
    </lineage>
</organism>
<dbReference type="SUPFAM" id="SSF48498">
    <property type="entry name" value="Tetracyclin repressor-like, C-terminal domain"/>
    <property type="match status" value="1"/>
</dbReference>
<dbReference type="InterPro" id="IPR050109">
    <property type="entry name" value="HTH-type_TetR-like_transc_reg"/>
</dbReference>
<evidence type="ECO:0000256" key="3">
    <source>
        <dbReference type="ARBA" id="ARBA00023163"/>
    </source>
</evidence>
<keyword evidence="1" id="KW-0805">Transcription regulation</keyword>
<sequence>MKTSIRPGGRSARVRAAVMAATLDELARNGYADLTVEKIADRAGVNKTTIYRRWSDLDGVLAEVLAELGATVVVIPDTGSFDGDLRTLGAMVQAALTDPPVAALLTGLAAAAPRSARAAAVLRDFFTERYRLAAEIVDRAVARGELPPDTDGYAVIEAVSAPFYHRLLLTRQPLDDRLTTQTVLAATAAARSGAFIPHL</sequence>
<evidence type="ECO:0000259" key="5">
    <source>
        <dbReference type="PROSITE" id="PS50977"/>
    </source>
</evidence>
<evidence type="ECO:0000313" key="6">
    <source>
        <dbReference type="EMBL" id="MBB5870150.1"/>
    </source>
</evidence>
<dbReference type="InterPro" id="IPR036271">
    <property type="entry name" value="Tet_transcr_reg_TetR-rel_C_sf"/>
</dbReference>
<dbReference type="RefSeq" id="WP_184837328.1">
    <property type="nucleotide sequence ID" value="NZ_JACHMN010000002.1"/>
</dbReference>
<accession>A0A841BTP6</accession>
<protein>
    <submittedName>
        <fullName evidence="6">AcrR family transcriptional regulator</fullName>
    </submittedName>
</protein>
<evidence type="ECO:0000313" key="7">
    <source>
        <dbReference type="Proteomes" id="UP000587527"/>
    </source>
</evidence>
<dbReference type="PROSITE" id="PS50977">
    <property type="entry name" value="HTH_TETR_2"/>
    <property type="match status" value="1"/>
</dbReference>
<dbReference type="Pfam" id="PF16859">
    <property type="entry name" value="TetR_C_11"/>
    <property type="match status" value="1"/>
</dbReference>
<proteinExistence type="predicted"/>
<dbReference type="PANTHER" id="PTHR30055:SF148">
    <property type="entry name" value="TETR-FAMILY TRANSCRIPTIONAL REGULATOR"/>
    <property type="match status" value="1"/>
</dbReference>
<dbReference type="InterPro" id="IPR001647">
    <property type="entry name" value="HTH_TetR"/>
</dbReference>
<dbReference type="PANTHER" id="PTHR30055">
    <property type="entry name" value="HTH-TYPE TRANSCRIPTIONAL REGULATOR RUTR"/>
    <property type="match status" value="1"/>
</dbReference>
<comment type="caution">
    <text evidence="6">The sequence shown here is derived from an EMBL/GenBank/DDBJ whole genome shotgun (WGS) entry which is preliminary data.</text>
</comment>
<dbReference type="Gene3D" id="1.10.10.60">
    <property type="entry name" value="Homeodomain-like"/>
    <property type="match status" value="1"/>
</dbReference>
<feature type="DNA-binding region" description="H-T-H motif" evidence="4">
    <location>
        <begin position="35"/>
        <end position="54"/>
    </location>
</feature>
<dbReference type="Gene3D" id="1.10.357.10">
    <property type="entry name" value="Tetracycline Repressor, domain 2"/>
    <property type="match status" value="1"/>
</dbReference>
<dbReference type="Proteomes" id="UP000587527">
    <property type="component" value="Unassembled WGS sequence"/>
</dbReference>
<keyword evidence="7" id="KW-1185">Reference proteome</keyword>
<dbReference type="InterPro" id="IPR011075">
    <property type="entry name" value="TetR_C"/>
</dbReference>
<name>A0A841BTP6_9ACTN</name>
<reference evidence="6 7" key="1">
    <citation type="submission" date="2020-08" db="EMBL/GenBank/DDBJ databases">
        <title>Sequencing the genomes of 1000 actinobacteria strains.</title>
        <authorList>
            <person name="Klenk H.-P."/>
        </authorList>
    </citation>
    <scope>NUCLEOTIDE SEQUENCE [LARGE SCALE GENOMIC DNA]</scope>
    <source>
        <strain evidence="6 7">DSM 45362</strain>
    </source>
</reference>
<feature type="domain" description="HTH tetR-type" evidence="5">
    <location>
        <begin position="12"/>
        <end position="72"/>
    </location>
</feature>
<dbReference type="Pfam" id="PF00440">
    <property type="entry name" value="TetR_N"/>
    <property type="match status" value="1"/>
</dbReference>